<evidence type="ECO:0000313" key="2">
    <source>
        <dbReference type="EMBL" id="GJE84325.1"/>
    </source>
</evidence>
<evidence type="ECO:0000313" key="3">
    <source>
        <dbReference type="Proteomes" id="UP000703269"/>
    </source>
</evidence>
<sequence>MSSSAVAHGEDEHNRPCEADDSNDPGVFSCGVEASAARPVCRGAVSGSGRPSRDGRSTGAPALAPLERSCQATLSAAVTSSGSPPDNSTVRRRYIAGQQPSRDKSPTPPEHPCHNGDAAPAQACPNERAEVASLPPTAHDMCGPRLDHAPGAYESSPEQFEQYVDSIMEGLTAQTAIPIPPDVAFDPFDEGDAPPELVCEYLKARSRWGLPQGLVIQSNDPELYPHIVITPPPYTSFENYCPCGHCSYDTPSLPPQLTELLAVPPRRDEGMVRAAYPWREGEAECNPVPQGPPDESFPSDRTDVFGQPRRVFSPSLFRQSADKAAQERLVFDHVITAIHRRCYRLVAVHASVLATSFRARWDSDLFCRQIERPFKWTDPAEPLLSAFYHDPNALVLDSVDPLLAPHIVIHEAPEQDLRTLDNVFVPPQCCYSGFLLTHPIGCSGSCCYYAQYSAPPVLELSLPDPALPPLDLALLAEVEGIEFVDDDSSEASTDASDSDGSDASSDTLVTPTRAAHADVLLKEPLPPALDARFCIDEDEDALPPFDDWYQTIARRAIN</sequence>
<accession>A0A9P3L6X8</accession>
<keyword evidence="3" id="KW-1185">Reference proteome</keyword>
<reference evidence="2 3" key="1">
    <citation type="submission" date="2021-08" db="EMBL/GenBank/DDBJ databases">
        <title>Draft Genome Sequence of Phanerochaete sordida strain YK-624.</title>
        <authorList>
            <person name="Mori T."/>
            <person name="Dohra H."/>
            <person name="Suzuki T."/>
            <person name="Kawagishi H."/>
            <person name="Hirai H."/>
        </authorList>
    </citation>
    <scope>NUCLEOTIDE SEQUENCE [LARGE SCALE GENOMIC DNA]</scope>
    <source>
        <strain evidence="2 3">YK-624</strain>
    </source>
</reference>
<evidence type="ECO:0000256" key="1">
    <source>
        <dbReference type="SAM" id="MobiDB-lite"/>
    </source>
</evidence>
<gene>
    <name evidence="2" type="ORF">PsYK624_004010</name>
</gene>
<organism evidence="2 3">
    <name type="scientific">Phanerochaete sordida</name>
    <dbReference type="NCBI Taxonomy" id="48140"/>
    <lineage>
        <taxon>Eukaryota</taxon>
        <taxon>Fungi</taxon>
        <taxon>Dikarya</taxon>
        <taxon>Basidiomycota</taxon>
        <taxon>Agaricomycotina</taxon>
        <taxon>Agaricomycetes</taxon>
        <taxon>Polyporales</taxon>
        <taxon>Phanerochaetaceae</taxon>
        <taxon>Phanerochaete</taxon>
    </lineage>
</organism>
<feature type="compositionally biased region" description="Polar residues" evidence="1">
    <location>
        <begin position="70"/>
        <end position="88"/>
    </location>
</feature>
<name>A0A9P3L6X8_9APHY</name>
<feature type="region of interest" description="Disordered" evidence="1">
    <location>
        <begin position="486"/>
        <end position="508"/>
    </location>
</feature>
<proteinExistence type="predicted"/>
<dbReference type="Proteomes" id="UP000703269">
    <property type="component" value="Unassembled WGS sequence"/>
</dbReference>
<dbReference type="AlphaFoldDB" id="A0A9P3L6X8"/>
<dbReference type="OrthoDB" id="2649950at2759"/>
<comment type="caution">
    <text evidence="2">The sequence shown here is derived from an EMBL/GenBank/DDBJ whole genome shotgun (WGS) entry which is preliminary data.</text>
</comment>
<feature type="compositionally biased region" description="Basic and acidic residues" evidence="1">
    <location>
        <begin position="8"/>
        <end position="18"/>
    </location>
</feature>
<protein>
    <submittedName>
        <fullName evidence="2">Uncharacterized protein</fullName>
    </submittedName>
</protein>
<feature type="region of interest" description="Disordered" evidence="1">
    <location>
        <begin position="1"/>
        <end position="121"/>
    </location>
</feature>
<dbReference type="EMBL" id="BPQB01000001">
    <property type="protein sequence ID" value="GJE84325.1"/>
    <property type="molecule type" value="Genomic_DNA"/>
</dbReference>